<comment type="similarity">
    <text evidence="3 9">Belongs to the methylenetetrahydrofolate reductase family.</text>
</comment>
<dbReference type="GO" id="GO:0005829">
    <property type="term" value="C:cytosol"/>
    <property type="evidence" value="ECO:0007669"/>
    <property type="project" value="TreeGrafter"/>
</dbReference>
<dbReference type="InterPro" id="IPR029041">
    <property type="entry name" value="FAD-linked_oxidoreductase-like"/>
</dbReference>
<evidence type="ECO:0000256" key="2">
    <source>
        <dbReference type="ARBA" id="ARBA00004777"/>
    </source>
</evidence>
<evidence type="ECO:0000256" key="4">
    <source>
        <dbReference type="ARBA" id="ARBA00022630"/>
    </source>
</evidence>
<dbReference type="GO" id="GO:0009086">
    <property type="term" value="P:methionine biosynthetic process"/>
    <property type="evidence" value="ECO:0007669"/>
    <property type="project" value="TreeGrafter"/>
</dbReference>
<comment type="cofactor">
    <cofactor evidence="1 9">
        <name>FAD</name>
        <dbReference type="ChEBI" id="CHEBI:57692"/>
    </cofactor>
</comment>
<dbReference type="GO" id="GO:0035999">
    <property type="term" value="P:tetrahydrofolate interconversion"/>
    <property type="evidence" value="ECO:0007669"/>
    <property type="project" value="TreeGrafter"/>
</dbReference>
<evidence type="ECO:0000313" key="11">
    <source>
        <dbReference type="Proteomes" id="UP001144372"/>
    </source>
</evidence>
<dbReference type="CDD" id="cd00537">
    <property type="entry name" value="MTHFR"/>
    <property type="match status" value="1"/>
</dbReference>
<keyword evidence="5 9" id="KW-0274">FAD</keyword>
<sequence>MSDTNGMKAGSNLEKVFRAGHFAVTCECGPPKGADVEHLKKKVNIIKGYVDAANVTDNQTAVVRMSSIGASAILVQNGIEPIMQMVTRDRNRIAAQSDVFGAYALGIRNMLCLSGDHQKFGNHPFAKNVFDIDSIQLLDMMRVLRDEGKMNCGEEVEGGIKMFFGAAANPFADPYEFRVIRMAKKIMAGADFIQTQCIYDMKRFKEFMKMACDMGLDKKCFIMAGLTPLKSAGMANYMNKRVSGITIPDEIIQRIKGVPKDQQAEEGIKLLIEQIEEVKEIPGIAGVHVMAIEWEEKIPEIMERAKLLPRPQV</sequence>
<dbReference type="PANTHER" id="PTHR45754:SF3">
    <property type="entry name" value="METHYLENETETRAHYDROFOLATE REDUCTASE (NADPH)"/>
    <property type="match status" value="1"/>
</dbReference>
<evidence type="ECO:0000256" key="1">
    <source>
        <dbReference type="ARBA" id="ARBA00001974"/>
    </source>
</evidence>
<name>A0A9W6LAL1_9BACT</name>
<proteinExistence type="inferred from homology"/>
<evidence type="ECO:0000256" key="3">
    <source>
        <dbReference type="ARBA" id="ARBA00006743"/>
    </source>
</evidence>
<dbReference type="Proteomes" id="UP001144372">
    <property type="component" value="Unassembled WGS sequence"/>
</dbReference>
<dbReference type="GO" id="GO:0071949">
    <property type="term" value="F:FAD binding"/>
    <property type="evidence" value="ECO:0007669"/>
    <property type="project" value="TreeGrafter"/>
</dbReference>
<evidence type="ECO:0000256" key="6">
    <source>
        <dbReference type="ARBA" id="ARBA00023002"/>
    </source>
</evidence>
<dbReference type="GO" id="GO:0106312">
    <property type="term" value="F:methylenetetrahydrofolate reductase (NADH) activity"/>
    <property type="evidence" value="ECO:0007669"/>
    <property type="project" value="UniProtKB-EC"/>
</dbReference>
<evidence type="ECO:0000256" key="5">
    <source>
        <dbReference type="ARBA" id="ARBA00022827"/>
    </source>
</evidence>
<dbReference type="PANTHER" id="PTHR45754">
    <property type="entry name" value="METHYLENETETRAHYDROFOLATE REDUCTASE"/>
    <property type="match status" value="1"/>
</dbReference>
<accession>A0A9W6LAL1</accession>
<dbReference type="Gene3D" id="3.20.20.220">
    <property type="match status" value="1"/>
</dbReference>
<comment type="caution">
    <text evidence="10">The sequence shown here is derived from an EMBL/GenBank/DDBJ whole genome shotgun (WGS) entry which is preliminary data.</text>
</comment>
<keyword evidence="4 9" id="KW-0285">Flavoprotein</keyword>
<comment type="catalytic activity">
    <reaction evidence="8">
        <text>(6S)-5-methyl-5,6,7,8-tetrahydrofolate + NAD(+) = (6R)-5,10-methylene-5,6,7,8-tetrahydrofolate + NADH + H(+)</text>
        <dbReference type="Rhea" id="RHEA:19821"/>
        <dbReference type="ChEBI" id="CHEBI:15378"/>
        <dbReference type="ChEBI" id="CHEBI:15636"/>
        <dbReference type="ChEBI" id="CHEBI:18608"/>
        <dbReference type="ChEBI" id="CHEBI:57540"/>
        <dbReference type="ChEBI" id="CHEBI:57945"/>
        <dbReference type="EC" id="1.5.1.54"/>
    </reaction>
    <physiologicalReaction direction="right-to-left" evidence="8">
        <dbReference type="Rhea" id="RHEA:19823"/>
    </physiologicalReaction>
</comment>
<comment type="pathway">
    <text evidence="2 9">One-carbon metabolism; tetrahydrofolate interconversion.</text>
</comment>
<evidence type="ECO:0000256" key="7">
    <source>
        <dbReference type="ARBA" id="ARBA00034478"/>
    </source>
</evidence>
<dbReference type="AlphaFoldDB" id="A0A9W6LAL1"/>
<dbReference type="EMBL" id="BSDR01000001">
    <property type="protein sequence ID" value="GLI36314.1"/>
    <property type="molecule type" value="Genomic_DNA"/>
</dbReference>
<dbReference type="InterPro" id="IPR003171">
    <property type="entry name" value="Mehydrof_redctse-like"/>
</dbReference>
<evidence type="ECO:0000256" key="8">
    <source>
        <dbReference type="ARBA" id="ARBA00048628"/>
    </source>
</evidence>
<protein>
    <recommendedName>
        <fullName evidence="9">Methylenetetrahydrofolate reductase</fullName>
    </recommendedName>
</protein>
<evidence type="ECO:0000256" key="9">
    <source>
        <dbReference type="RuleBase" id="RU003862"/>
    </source>
</evidence>
<dbReference type="RefSeq" id="WP_281796629.1">
    <property type="nucleotide sequence ID" value="NZ_BSDR01000001.1"/>
</dbReference>
<keyword evidence="6 9" id="KW-0560">Oxidoreductase</keyword>
<comment type="pathway">
    <text evidence="7">Amino-acid biosynthesis; L-methionine biosynthesis via de novo pathway.</text>
</comment>
<gene>
    <name evidence="10" type="ORF">DAMNIGENAA_37470</name>
</gene>
<dbReference type="SUPFAM" id="SSF51730">
    <property type="entry name" value="FAD-linked oxidoreductase"/>
    <property type="match status" value="1"/>
</dbReference>
<dbReference type="Pfam" id="PF02219">
    <property type="entry name" value="MTHFR"/>
    <property type="match status" value="1"/>
</dbReference>
<organism evidence="10 11">
    <name type="scientific">Desulforhabdus amnigena</name>
    <dbReference type="NCBI Taxonomy" id="40218"/>
    <lineage>
        <taxon>Bacteria</taxon>
        <taxon>Pseudomonadati</taxon>
        <taxon>Thermodesulfobacteriota</taxon>
        <taxon>Syntrophobacteria</taxon>
        <taxon>Syntrophobacterales</taxon>
        <taxon>Syntrophobacteraceae</taxon>
        <taxon>Desulforhabdus</taxon>
    </lineage>
</organism>
<evidence type="ECO:0000313" key="10">
    <source>
        <dbReference type="EMBL" id="GLI36314.1"/>
    </source>
</evidence>
<reference evidence="10" key="1">
    <citation type="submission" date="2022-12" db="EMBL/GenBank/DDBJ databases">
        <title>Reference genome sequencing for broad-spectrum identification of bacterial and archaeal isolates by mass spectrometry.</title>
        <authorList>
            <person name="Sekiguchi Y."/>
            <person name="Tourlousse D.M."/>
        </authorList>
    </citation>
    <scope>NUCLEOTIDE SEQUENCE</scope>
    <source>
        <strain evidence="10">ASRB1</strain>
    </source>
</reference>
<keyword evidence="11" id="KW-1185">Reference proteome</keyword>